<organism evidence="1 2">
    <name type="scientific">Chara braunii</name>
    <name type="common">Braun's stonewort</name>
    <dbReference type="NCBI Taxonomy" id="69332"/>
    <lineage>
        <taxon>Eukaryota</taxon>
        <taxon>Viridiplantae</taxon>
        <taxon>Streptophyta</taxon>
        <taxon>Charophyceae</taxon>
        <taxon>Charales</taxon>
        <taxon>Characeae</taxon>
        <taxon>Chara</taxon>
    </lineage>
</organism>
<dbReference type="Proteomes" id="UP000265515">
    <property type="component" value="Unassembled WGS sequence"/>
</dbReference>
<gene>
    <name evidence="1" type="ORF">CBR_g20243</name>
</gene>
<reference evidence="1 2" key="1">
    <citation type="journal article" date="2018" name="Cell">
        <title>The Chara Genome: Secondary Complexity and Implications for Plant Terrestrialization.</title>
        <authorList>
            <person name="Nishiyama T."/>
            <person name="Sakayama H."/>
            <person name="Vries J.D."/>
            <person name="Buschmann H."/>
            <person name="Saint-Marcoux D."/>
            <person name="Ullrich K.K."/>
            <person name="Haas F.B."/>
            <person name="Vanderstraeten L."/>
            <person name="Becker D."/>
            <person name="Lang D."/>
            <person name="Vosolsobe S."/>
            <person name="Rombauts S."/>
            <person name="Wilhelmsson P.K.I."/>
            <person name="Janitza P."/>
            <person name="Kern R."/>
            <person name="Heyl A."/>
            <person name="Rumpler F."/>
            <person name="Villalobos L.I.A.C."/>
            <person name="Clay J.M."/>
            <person name="Skokan R."/>
            <person name="Toyoda A."/>
            <person name="Suzuki Y."/>
            <person name="Kagoshima H."/>
            <person name="Schijlen E."/>
            <person name="Tajeshwar N."/>
            <person name="Catarino B."/>
            <person name="Hetherington A.J."/>
            <person name="Saltykova A."/>
            <person name="Bonnot C."/>
            <person name="Breuninger H."/>
            <person name="Symeonidi A."/>
            <person name="Radhakrishnan G.V."/>
            <person name="Van Nieuwerburgh F."/>
            <person name="Deforce D."/>
            <person name="Chang C."/>
            <person name="Karol K.G."/>
            <person name="Hedrich R."/>
            <person name="Ulvskov P."/>
            <person name="Glockner G."/>
            <person name="Delwiche C.F."/>
            <person name="Petrasek J."/>
            <person name="Van de Peer Y."/>
            <person name="Friml J."/>
            <person name="Beilby M."/>
            <person name="Dolan L."/>
            <person name="Kohara Y."/>
            <person name="Sugano S."/>
            <person name="Fujiyama A."/>
            <person name="Delaux P.-M."/>
            <person name="Quint M."/>
            <person name="TheiBen G."/>
            <person name="Hagemann M."/>
            <person name="Harholt J."/>
            <person name="Dunand C."/>
            <person name="Zachgo S."/>
            <person name="Langdale J."/>
            <person name="Maumus F."/>
            <person name="Straeten D.V.D."/>
            <person name="Gould S.B."/>
            <person name="Rensing S.A."/>
        </authorList>
    </citation>
    <scope>NUCLEOTIDE SEQUENCE [LARGE SCALE GENOMIC DNA]</scope>
    <source>
        <strain evidence="1 2">S276</strain>
    </source>
</reference>
<keyword evidence="2" id="KW-1185">Reference proteome</keyword>
<name>A0A388L088_CHABU</name>
<dbReference type="AlphaFoldDB" id="A0A388L088"/>
<dbReference type="Gramene" id="GBG75613">
    <property type="protein sequence ID" value="GBG75613"/>
    <property type="gene ID" value="CBR_g20243"/>
</dbReference>
<protein>
    <submittedName>
        <fullName evidence="1">Uncharacterized protein</fullName>
    </submittedName>
</protein>
<evidence type="ECO:0000313" key="1">
    <source>
        <dbReference type="EMBL" id="GBG75613.1"/>
    </source>
</evidence>
<evidence type="ECO:0000313" key="2">
    <source>
        <dbReference type="Proteomes" id="UP000265515"/>
    </source>
</evidence>
<dbReference type="EMBL" id="BFEA01000227">
    <property type="protein sequence ID" value="GBG75613.1"/>
    <property type="molecule type" value="Genomic_DNA"/>
</dbReference>
<comment type="caution">
    <text evidence="1">The sequence shown here is derived from an EMBL/GenBank/DDBJ whole genome shotgun (WGS) entry which is preliminary data.</text>
</comment>
<accession>A0A388L088</accession>
<sequence length="264" mass="30978">MDGRFSRHHVSKSKVRGLHREWHCHTFVKHALEFFEKYTDDLVRDVCEQSSMPWVEDPDDVPFLWEDVLEPSELWEGLRHFLIQNHTSELLESCFARCGMNLRRESDNDIVRRLYGYGKQLHEPTYGYDEVWCILTILHQIDFDLVGLDARPFPLRMLLLEDKPKDHHRVYWFAEVRDRETGALVADAIKLTEGGAFHWSLQTEKMFNGPFFYHGHTSRALHSELTPEQLKSLKASFCRRNSIVYSTHSEFECVISLAANLALV</sequence>
<proteinExistence type="predicted"/>